<protein>
    <submittedName>
        <fullName evidence="1">Uncharacterized protein</fullName>
    </submittedName>
</protein>
<organism evidence="1 2">
    <name type="scientific">Trichinella zimbabwensis</name>
    <dbReference type="NCBI Taxonomy" id="268475"/>
    <lineage>
        <taxon>Eukaryota</taxon>
        <taxon>Metazoa</taxon>
        <taxon>Ecdysozoa</taxon>
        <taxon>Nematoda</taxon>
        <taxon>Enoplea</taxon>
        <taxon>Dorylaimia</taxon>
        <taxon>Trichinellida</taxon>
        <taxon>Trichinellidae</taxon>
        <taxon>Trichinella</taxon>
    </lineage>
</organism>
<gene>
    <name evidence="1" type="ORF">T11_17764</name>
</gene>
<dbReference type="EMBL" id="JYDP01001746">
    <property type="protein sequence ID" value="KRY97852.1"/>
    <property type="molecule type" value="Genomic_DNA"/>
</dbReference>
<reference evidence="1 2" key="1">
    <citation type="submission" date="2015-01" db="EMBL/GenBank/DDBJ databases">
        <title>Evolution of Trichinella species and genotypes.</title>
        <authorList>
            <person name="Korhonen P.K."/>
            <person name="Edoardo P."/>
            <person name="Giuseppe L.R."/>
            <person name="Gasser R.B."/>
        </authorList>
    </citation>
    <scope>NUCLEOTIDE SEQUENCE [LARGE SCALE GENOMIC DNA]</scope>
    <source>
        <strain evidence="1">ISS1029</strain>
    </source>
</reference>
<name>A0A0V1GI03_9BILA</name>
<sequence length="40" mass="4633">MIFFKNRPSLDLMLTITFSPEFLQICQTITGSDAHNHFFA</sequence>
<dbReference type="AlphaFoldDB" id="A0A0V1GI03"/>
<keyword evidence="2" id="KW-1185">Reference proteome</keyword>
<accession>A0A0V1GI03</accession>
<comment type="caution">
    <text evidence="1">The sequence shown here is derived from an EMBL/GenBank/DDBJ whole genome shotgun (WGS) entry which is preliminary data.</text>
</comment>
<dbReference type="Proteomes" id="UP000055024">
    <property type="component" value="Unassembled WGS sequence"/>
</dbReference>
<evidence type="ECO:0000313" key="1">
    <source>
        <dbReference type="EMBL" id="KRY97852.1"/>
    </source>
</evidence>
<proteinExistence type="predicted"/>
<evidence type="ECO:0000313" key="2">
    <source>
        <dbReference type="Proteomes" id="UP000055024"/>
    </source>
</evidence>